<dbReference type="Pfam" id="PF04014">
    <property type="entry name" value="MazE_antitoxin"/>
    <property type="match status" value="1"/>
</dbReference>
<gene>
    <name evidence="2" type="ORF">GCM10011529_12600</name>
</gene>
<dbReference type="SMART" id="SM00966">
    <property type="entry name" value="SpoVT_AbrB"/>
    <property type="match status" value="1"/>
</dbReference>
<dbReference type="GO" id="GO:0003677">
    <property type="term" value="F:DNA binding"/>
    <property type="evidence" value="ECO:0007669"/>
    <property type="project" value="InterPro"/>
</dbReference>
<keyword evidence="3" id="KW-1185">Reference proteome</keyword>
<dbReference type="SUPFAM" id="SSF89447">
    <property type="entry name" value="AbrB/MazE/MraZ-like"/>
    <property type="match status" value="1"/>
</dbReference>
<dbReference type="NCBIfam" id="TIGR01439">
    <property type="entry name" value="lp_hng_hel_AbrB"/>
    <property type="match status" value="1"/>
</dbReference>
<dbReference type="RefSeq" id="WP_207792519.1">
    <property type="nucleotide sequence ID" value="NZ_BMJM01000003.1"/>
</dbReference>
<feature type="domain" description="SpoVT-AbrB" evidence="1">
    <location>
        <begin position="9"/>
        <end position="54"/>
    </location>
</feature>
<dbReference type="InterPro" id="IPR007159">
    <property type="entry name" value="SpoVT-AbrB_dom"/>
</dbReference>
<accession>A0A916ZPI6</accession>
<reference evidence="2" key="1">
    <citation type="journal article" date="2014" name="Int. J. Syst. Evol. Microbiol.">
        <title>Complete genome sequence of Corynebacterium casei LMG S-19264T (=DSM 44701T), isolated from a smear-ripened cheese.</title>
        <authorList>
            <consortium name="US DOE Joint Genome Institute (JGI-PGF)"/>
            <person name="Walter F."/>
            <person name="Albersmeier A."/>
            <person name="Kalinowski J."/>
            <person name="Ruckert C."/>
        </authorList>
    </citation>
    <scope>NUCLEOTIDE SEQUENCE</scope>
    <source>
        <strain evidence="2">CGMCC 1.15519</strain>
    </source>
</reference>
<evidence type="ECO:0000313" key="3">
    <source>
        <dbReference type="Proteomes" id="UP000635071"/>
    </source>
</evidence>
<dbReference type="AlphaFoldDB" id="A0A916ZPI6"/>
<dbReference type="InterPro" id="IPR037914">
    <property type="entry name" value="SpoVT-AbrB_sf"/>
</dbReference>
<evidence type="ECO:0000313" key="2">
    <source>
        <dbReference type="EMBL" id="GGE07686.1"/>
    </source>
</evidence>
<dbReference type="EMBL" id="BMJM01000003">
    <property type="protein sequence ID" value="GGE07686.1"/>
    <property type="molecule type" value="Genomic_DNA"/>
</dbReference>
<name>A0A916ZPI6_9SPHN</name>
<dbReference type="Gene3D" id="2.10.260.10">
    <property type="match status" value="1"/>
</dbReference>
<evidence type="ECO:0000259" key="1">
    <source>
        <dbReference type="SMART" id="SM00966"/>
    </source>
</evidence>
<comment type="caution">
    <text evidence="2">The sequence shown here is derived from an EMBL/GenBank/DDBJ whole genome shotgun (WGS) entry which is preliminary data.</text>
</comment>
<dbReference type="Proteomes" id="UP000635071">
    <property type="component" value="Unassembled WGS sequence"/>
</dbReference>
<sequence length="74" mass="8312">MSMQKPELVTVSPKFQVVIPKRLRERAGIKVGQRLDMYERDGVIELVLVLSVKAARGFLGNIETDIASEADREI</sequence>
<organism evidence="2 3">
    <name type="scientific">Sandarakinorhabdus glacialis</name>
    <dbReference type="NCBI Taxonomy" id="1614636"/>
    <lineage>
        <taxon>Bacteria</taxon>
        <taxon>Pseudomonadati</taxon>
        <taxon>Pseudomonadota</taxon>
        <taxon>Alphaproteobacteria</taxon>
        <taxon>Sphingomonadales</taxon>
        <taxon>Sphingosinicellaceae</taxon>
        <taxon>Sandarakinorhabdus</taxon>
    </lineage>
</organism>
<protein>
    <recommendedName>
        <fullName evidence="1">SpoVT-AbrB domain-containing protein</fullName>
    </recommendedName>
</protein>
<reference evidence="2" key="2">
    <citation type="submission" date="2020-09" db="EMBL/GenBank/DDBJ databases">
        <authorList>
            <person name="Sun Q."/>
            <person name="Zhou Y."/>
        </authorList>
    </citation>
    <scope>NUCLEOTIDE SEQUENCE</scope>
    <source>
        <strain evidence="2">CGMCC 1.15519</strain>
    </source>
</reference>
<proteinExistence type="predicted"/>